<evidence type="ECO:0000259" key="1">
    <source>
        <dbReference type="Pfam" id="PF05076"/>
    </source>
</evidence>
<sequence>MFKKIFGGKRDKGKAKDGTDIYTYENTRNGKQGKVAEMMNTEDIIAHFDKMFPGRETNVFHEIISDIVHIDVHCMEPTDEEPFRVLYTTGMSDLPMTMPSEIENEWSHLKRAELMIFIPESWPIDSKAFKDERYYWPVRLLKQLARFPHEYNTWLGYGHTIPNSNEYDPYAENTELNGVILNVLKEEISSISTKDGNLINVYSLVPLYKEEMDYKLEYGSDSLFEKLAEVQGSGFWIDASRKNVCR</sequence>
<dbReference type="RefSeq" id="WP_277734015.1">
    <property type="nucleotide sequence ID" value="NZ_CP120733.1"/>
</dbReference>
<proteinExistence type="predicted"/>
<reference evidence="2 3" key="1">
    <citation type="submission" date="2023-03" db="EMBL/GenBank/DDBJ databases">
        <title>Complete genome sequence of Tepidibacter sp. SWIR-1, isolated from a deep-sea hydrothermal vent.</title>
        <authorList>
            <person name="Li X."/>
        </authorList>
    </citation>
    <scope>NUCLEOTIDE SEQUENCE [LARGE SCALE GENOMIC DNA]</scope>
    <source>
        <strain evidence="2 3">SWIR-1</strain>
    </source>
</reference>
<evidence type="ECO:0000313" key="3">
    <source>
        <dbReference type="Proteomes" id="UP001222800"/>
    </source>
</evidence>
<accession>A0ABY8EFU7</accession>
<keyword evidence="3" id="KW-1185">Reference proteome</keyword>
<evidence type="ECO:0000313" key="2">
    <source>
        <dbReference type="EMBL" id="WFD11826.1"/>
    </source>
</evidence>
<dbReference type="InterPro" id="IPR020941">
    <property type="entry name" value="SUFU-like_domain"/>
</dbReference>
<feature type="domain" description="Suppressor of fused-like" evidence="1">
    <location>
        <begin position="68"/>
        <end position="241"/>
    </location>
</feature>
<dbReference type="Pfam" id="PF05076">
    <property type="entry name" value="SUFU"/>
    <property type="match status" value="1"/>
</dbReference>
<name>A0ABY8EFU7_9FIRM</name>
<gene>
    <name evidence="2" type="ORF">P4S50_07040</name>
</gene>
<dbReference type="Proteomes" id="UP001222800">
    <property type="component" value="Chromosome"/>
</dbReference>
<dbReference type="EMBL" id="CP120733">
    <property type="protein sequence ID" value="WFD11826.1"/>
    <property type="molecule type" value="Genomic_DNA"/>
</dbReference>
<protein>
    <submittedName>
        <fullName evidence="2">Suppressor of fused domain protein</fullName>
    </submittedName>
</protein>
<organism evidence="2 3">
    <name type="scientific">Tepidibacter hydrothermalis</name>
    <dbReference type="NCBI Taxonomy" id="3036126"/>
    <lineage>
        <taxon>Bacteria</taxon>
        <taxon>Bacillati</taxon>
        <taxon>Bacillota</taxon>
        <taxon>Clostridia</taxon>
        <taxon>Peptostreptococcales</taxon>
        <taxon>Peptostreptococcaceae</taxon>
        <taxon>Tepidibacter</taxon>
    </lineage>
</organism>